<evidence type="ECO:0000313" key="3">
    <source>
        <dbReference type="Proteomes" id="UP000735302"/>
    </source>
</evidence>
<comment type="caution">
    <text evidence="2">The sequence shown here is derived from an EMBL/GenBank/DDBJ whole genome shotgun (WGS) entry which is preliminary data.</text>
</comment>
<protein>
    <submittedName>
        <fullName evidence="2">Uncharacterized protein</fullName>
    </submittedName>
</protein>
<dbReference type="AlphaFoldDB" id="A0AAV4ANG9"/>
<evidence type="ECO:0000313" key="2">
    <source>
        <dbReference type="EMBL" id="GFO08430.1"/>
    </source>
</evidence>
<reference evidence="2 3" key="1">
    <citation type="journal article" date="2021" name="Elife">
        <title>Chloroplast acquisition without the gene transfer in kleptoplastic sea slugs, Plakobranchus ocellatus.</title>
        <authorList>
            <person name="Maeda T."/>
            <person name="Takahashi S."/>
            <person name="Yoshida T."/>
            <person name="Shimamura S."/>
            <person name="Takaki Y."/>
            <person name="Nagai Y."/>
            <person name="Toyoda A."/>
            <person name="Suzuki Y."/>
            <person name="Arimoto A."/>
            <person name="Ishii H."/>
            <person name="Satoh N."/>
            <person name="Nishiyama T."/>
            <person name="Hasebe M."/>
            <person name="Maruyama T."/>
            <person name="Minagawa J."/>
            <person name="Obokata J."/>
            <person name="Shigenobu S."/>
        </authorList>
    </citation>
    <scope>NUCLEOTIDE SEQUENCE [LARGE SCALE GENOMIC DNA]</scope>
</reference>
<keyword evidence="1" id="KW-0175">Coiled coil</keyword>
<proteinExistence type="predicted"/>
<gene>
    <name evidence="2" type="ORF">PoB_003493500</name>
</gene>
<sequence>MRTPLASNQGLFKFDKLSLEIYLFILASFAFEILCTQDEVKNAANSEKANQDLPNPNNYFLSQTRTNIMRHFKCDVTGQCISVEVLEPPCSDGYLDPPTHGAGYLKVSLAISKQCSNNSLTIQLVWLWGSEKDHERRQIKRCSGQWTCKVPLRAIMPESVMERWLEVLLYTRENSSSPDFPLTLFLRSRVKRRRIKTEKSYETVTEKNRTEERNINLDLIIPNESAVDESDTAKLEGINSFESPNIDISRKPLATFQMDDYFQQAKPNLSLSNTLSSFTLNPHVSKAISRQNTTAGDNLLKHILRHLSGLRNKPRKASQGTFKSYQSHNRQLTGKTLDVKAVRNKTTFSAKSTSHNFFLSASNQTIKNFTHTSTFPNKKSSNSSQRWAVLQNHGESNPLLKLLFMRDTALKNIRGKQNETNQTLVAGTNHYRYSGWTDKAVPFGLQLFKSLRTRTKNVRGRKRRRRKKSIRQVKGDEATDIAILMEGESKEDRNKIATMIASDFDSTGGLPDPVVTLPRKINPGTMKKYNEIKKLDHLIEVIEDEEDNVFRNVPPGADDESLMLQACTHQYMFIAFLRGSEAHMEQVKHQIKEKRKRLQHIKEALNRANLRVVAANMDELGKAPAELIALRASLEVKASNTESDLAKLRDTYSDLVNGM</sequence>
<feature type="coiled-coil region" evidence="1">
    <location>
        <begin position="577"/>
        <end position="651"/>
    </location>
</feature>
<dbReference type="EMBL" id="BLXT01003952">
    <property type="protein sequence ID" value="GFO08430.1"/>
    <property type="molecule type" value="Genomic_DNA"/>
</dbReference>
<organism evidence="2 3">
    <name type="scientific">Plakobranchus ocellatus</name>
    <dbReference type="NCBI Taxonomy" id="259542"/>
    <lineage>
        <taxon>Eukaryota</taxon>
        <taxon>Metazoa</taxon>
        <taxon>Spiralia</taxon>
        <taxon>Lophotrochozoa</taxon>
        <taxon>Mollusca</taxon>
        <taxon>Gastropoda</taxon>
        <taxon>Heterobranchia</taxon>
        <taxon>Euthyneura</taxon>
        <taxon>Panpulmonata</taxon>
        <taxon>Sacoglossa</taxon>
        <taxon>Placobranchoidea</taxon>
        <taxon>Plakobranchidae</taxon>
        <taxon>Plakobranchus</taxon>
    </lineage>
</organism>
<dbReference type="Proteomes" id="UP000735302">
    <property type="component" value="Unassembled WGS sequence"/>
</dbReference>
<name>A0AAV4ANG9_9GAST</name>
<keyword evidence="3" id="KW-1185">Reference proteome</keyword>
<accession>A0AAV4ANG9</accession>
<evidence type="ECO:0000256" key="1">
    <source>
        <dbReference type="SAM" id="Coils"/>
    </source>
</evidence>